<protein>
    <submittedName>
        <fullName evidence="1">Uncharacterized protein</fullName>
    </submittedName>
</protein>
<evidence type="ECO:0000313" key="1">
    <source>
        <dbReference type="EMBL" id="GEY44432.1"/>
    </source>
</evidence>
<gene>
    <name evidence="1" type="ORF">Tci_416406</name>
</gene>
<dbReference type="EMBL" id="BKCJ010179065">
    <property type="protein sequence ID" value="GEY44432.1"/>
    <property type="molecule type" value="Genomic_DNA"/>
</dbReference>
<name>A0A699HTM1_TANCI</name>
<accession>A0A699HTM1</accession>
<comment type="caution">
    <text evidence="1">The sequence shown here is derived from an EMBL/GenBank/DDBJ whole genome shotgun (WGS) entry which is preliminary data.</text>
</comment>
<proteinExistence type="predicted"/>
<reference evidence="1" key="1">
    <citation type="journal article" date="2019" name="Sci. Rep.">
        <title>Draft genome of Tanacetum cinerariifolium, the natural source of mosquito coil.</title>
        <authorList>
            <person name="Yamashiro T."/>
            <person name="Shiraishi A."/>
            <person name="Satake H."/>
            <person name="Nakayama K."/>
        </authorList>
    </citation>
    <scope>NUCLEOTIDE SEQUENCE</scope>
</reference>
<sequence length="84" mass="9657">MTYDEAVYSMRGSLAVLNFPVEMVKESLKKMKYGFEEGCSSVEVLKKRHSQKNKKDDNKVILEDLGTAYLEELLHSTDYALHIL</sequence>
<dbReference type="AlphaFoldDB" id="A0A699HTM1"/>
<organism evidence="1">
    <name type="scientific">Tanacetum cinerariifolium</name>
    <name type="common">Dalmatian daisy</name>
    <name type="synonym">Chrysanthemum cinerariifolium</name>
    <dbReference type="NCBI Taxonomy" id="118510"/>
    <lineage>
        <taxon>Eukaryota</taxon>
        <taxon>Viridiplantae</taxon>
        <taxon>Streptophyta</taxon>
        <taxon>Embryophyta</taxon>
        <taxon>Tracheophyta</taxon>
        <taxon>Spermatophyta</taxon>
        <taxon>Magnoliopsida</taxon>
        <taxon>eudicotyledons</taxon>
        <taxon>Gunneridae</taxon>
        <taxon>Pentapetalae</taxon>
        <taxon>asterids</taxon>
        <taxon>campanulids</taxon>
        <taxon>Asterales</taxon>
        <taxon>Asteraceae</taxon>
        <taxon>Asteroideae</taxon>
        <taxon>Anthemideae</taxon>
        <taxon>Anthemidinae</taxon>
        <taxon>Tanacetum</taxon>
    </lineage>
</organism>